<keyword evidence="3 6" id="KW-0808">Transferase</keyword>
<sequence>MTLDTADCEAEFERTAAAYRSHLSRGRAALGELFGRELEQSATGAWVRTSRGRELLNCGGYGVLLMGARHPRVVAAVRTQLHTLPVSAKLLLEPSAAKAAAALTAVAPSTMDKVHFACSGAEAVETAIKLARTHGRTHLISATNGYHGKTLGALSVTARGVFQDPFRPLLSGVCHVPYGDPAALRKELAAHEGRAALILEPVQGEAGVILPPAGYLTEARRLCHEFGAFLILDEVQTGLGRLGHWWGADREQIVPDVLVVGKALGGGVMPVSAVIATESAFRAFDRDPYLHTSTFSASPLGMAAVRGALTAIEEGGLVEAARGLGERIRGELSLICKDILGTRVREVRGAGLLIGVEFSEPGLAADLLAELMAAGVIANHSLNSGQVLRLTPPAILDESEVDFLRGAFATAAKAVAA</sequence>
<dbReference type="InterPro" id="IPR015421">
    <property type="entry name" value="PyrdxlP-dep_Trfase_major"/>
</dbReference>
<dbReference type="EMBL" id="JACHMH010000001">
    <property type="protein sequence ID" value="MBB4681297.1"/>
    <property type="molecule type" value="Genomic_DNA"/>
</dbReference>
<dbReference type="Gene3D" id="3.90.1150.10">
    <property type="entry name" value="Aspartate Aminotransferase, domain 1"/>
    <property type="match status" value="1"/>
</dbReference>
<dbReference type="AlphaFoldDB" id="A0A7W7CHD0"/>
<proteinExistence type="inferred from homology"/>
<comment type="caution">
    <text evidence="6">The sequence shown here is derived from an EMBL/GenBank/DDBJ whole genome shotgun (WGS) entry which is preliminary data.</text>
</comment>
<dbReference type="PANTHER" id="PTHR11986:SF79">
    <property type="entry name" value="ACETYLORNITHINE AMINOTRANSFERASE, MITOCHONDRIAL"/>
    <property type="match status" value="1"/>
</dbReference>
<protein>
    <submittedName>
        <fullName evidence="6">Putrescine aminotransferase</fullName>
        <ecNumber evidence="6">2.6.1.82</ecNumber>
    </submittedName>
</protein>
<dbReference type="Gene3D" id="3.40.640.10">
    <property type="entry name" value="Type I PLP-dependent aspartate aminotransferase-like (Major domain)"/>
    <property type="match status" value="1"/>
</dbReference>
<dbReference type="GO" id="GO:0042802">
    <property type="term" value="F:identical protein binding"/>
    <property type="evidence" value="ECO:0007669"/>
    <property type="project" value="TreeGrafter"/>
</dbReference>
<evidence type="ECO:0000256" key="5">
    <source>
        <dbReference type="RuleBase" id="RU003560"/>
    </source>
</evidence>
<dbReference type="Pfam" id="PF00202">
    <property type="entry name" value="Aminotran_3"/>
    <property type="match status" value="1"/>
</dbReference>
<dbReference type="GO" id="GO:0030170">
    <property type="term" value="F:pyridoxal phosphate binding"/>
    <property type="evidence" value="ECO:0007669"/>
    <property type="project" value="InterPro"/>
</dbReference>
<dbReference type="FunFam" id="3.40.640.10:FF:000004">
    <property type="entry name" value="Acetylornithine aminotransferase"/>
    <property type="match status" value="1"/>
</dbReference>
<dbReference type="PANTHER" id="PTHR11986">
    <property type="entry name" value="AMINOTRANSFERASE CLASS III"/>
    <property type="match status" value="1"/>
</dbReference>
<dbReference type="InterPro" id="IPR015424">
    <property type="entry name" value="PyrdxlP-dep_Trfase"/>
</dbReference>
<evidence type="ECO:0000313" key="6">
    <source>
        <dbReference type="EMBL" id="MBB4681297.1"/>
    </source>
</evidence>
<keyword evidence="2 6" id="KW-0032">Aminotransferase</keyword>
<dbReference type="GO" id="GO:0033094">
    <property type="term" value="F:putrescine--2-oxoglutarate transaminase activity"/>
    <property type="evidence" value="ECO:0007669"/>
    <property type="project" value="UniProtKB-EC"/>
</dbReference>
<reference evidence="6 7" key="1">
    <citation type="submission" date="2020-08" db="EMBL/GenBank/DDBJ databases">
        <title>Sequencing the genomes of 1000 actinobacteria strains.</title>
        <authorList>
            <person name="Klenk H.-P."/>
        </authorList>
    </citation>
    <scope>NUCLEOTIDE SEQUENCE [LARGE SCALE GENOMIC DNA]</scope>
    <source>
        <strain evidence="6 7">DSM 44230</strain>
    </source>
</reference>
<evidence type="ECO:0000256" key="3">
    <source>
        <dbReference type="ARBA" id="ARBA00022679"/>
    </source>
</evidence>
<dbReference type="InterPro" id="IPR015422">
    <property type="entry name" value="PyrdxlP-dep_Trfase_small"/>
</dbReference>
<organism evidence="6 7">
    <name type="scientific">Crossiella cryophila</name>
    <dbReference type="NCBI Taxonomy" id="43355"/>
    <lineage>
        <taxon>Bacteria</taxon>
        <taxon>Bacillati</taxon>
        <taxon>Actinomycetota</taxon>
        <taxon>Actinomycetes</taxon>
        <taxon>Pseudonocardiales</taxon>
        <taxon>Pseudonocardiaceae</taxon>
        <taxon>Crossiella</taxon>
    </lineage>
</organism>
<dbReference type="InterPro" id="IPR049704">
    <property type="entry name" value="Aminotrans_3_PPA_site"/>
</dbReference>
<evidence type="ECO:0000256" key="4">
    <source>
        <dbReference type="ARBA" id="ARBA00022898"/>
    </source>
</evidence>
<dbReference type="EC" id="2.6.1.82" evidence="6"/>
<dbReference type="InterPro" id="IPR005814">
    <property type="entry name" value="Aminotrans_3"/>
</dbReference>
<accession>A0A7W7CHD0</accession>
<name>A0A7W7CHD0_9PSEU</name>
<dbReference type="Proteomes" id="UP000533598">
    <property type="component" value="Unassembled WGS sequence"/>
</dbReference>
<evidence type="ECO:0000256" key="2">
    <source>
        <dbReference type="ARBA" id="ARBA00022576"/>
    </source>
</evidence>
<comment type="cofactor">
    <cofactor evidence="1">
        <name>pyridoxal 5'-phosphate</name>
        <dbReference type="ChEBI" id="CHEBI:597326"/>
    </cofactor>
</comment>
<dbReference type="PROSITE" id="PS00600">
    <property type="entry name" value="AA_TRANSFER_CLASS_3"/>
    <property type="match status" value="1"/>
</dbReference>
<evidence type="ECO:0000313" key="7">
    <source>
        <dbReference type="Proteomes" id="UP000533598"/>
    </source>
</evidence>
<dbReference type="InterPro" id="IPR050103">
    <property type="entry name" value="Class-III_PLP-dep_AT"/>
</dbReference>
<gene>
    <name evidence="6" type="ORF">HNR67_007415</name>
</gene>
<dbReference type="RefSeq" id="WP_185007767.1">
    <property type="nucleotide sequence ID" value="NZ_BAAAUI010000071.1"/>
</dbReference>
<evidence type="ECO:0000256" key="1">
    <source>
        <dbReference type="ARBA" id="ARBA00001933"/>
    </source>
</evidence>
<keyword evidence="4 5" id="KW-0663">Pyridoxal phosphate</keyword>
<dbReference type="SUPFAM" id="SSF53383">
    <property type="entry name" value="PLP-dependent transferases"/>
    <property type="match status" value="1"/>
</dbReference>
<comment type="similarity">
    <text evidence="5">Belongs to the class-III pyridoxal-phosphate-dependent aminotransferase family.</text>
</comment>
<keyword evidence="7" id="KW-1185">Reference proteome</keyword>
<dbReference type="CDD" id="cd00610">
    <property type="entry name" value="OAT_like"/>
    <property type="match status" value="1"/>
</dbReference>